<dbReference type="OrthoDB" id="6284896at2759"/>
<organism evidence="2 3">
    <name type="scientific">Nephila pilipes</name>
    <name type="common">Giant wood spider</name>
    <name type="synonym">Nephila maculata</name>
    <dbReference type="NCBI Taxonomy" id="299642"/>
    <lineage>
        <taxon>Eukaryota</taxon>
        <taxon>Metazoa</taxon>
        <taxon>Ecdysozoa</taxon>
        <taxon>Arthropoda</taxon>
        <taxon>Chelicerata</taxon>
        <taxon>Arachnida</taxon>
        <taxon>Araneae</taxon>
        <taxon>Araneomorphae</taxon>
        <taxon>Entelegynae</taxon>
        <taxon>Araneoidea</taxon>
        <taxon>Nephilidae</taxon>
        <taxon>Nephila</taxon>
    </lineage>
</organism>
<dbReference type="Proteomes" id="UP000887013">
    <property type="component" value="Unassembled WGS sequence"/>
</dbReference>
<reference evidence="2" key="1">
    <citation type="submission" date="2020-08" db="EMBL/GenBank/DDBJ databases">
        <title>Multicomponent nature underlies the extraordinary mechanical properties of spider dragline silk.</title>
        <authorList>
            <person name="Kono N."/>
            <person name="Nakamura H."/>
            <person name="Mori M."/>
            <person name="Yoshida Y."/>
            <person name="Ohtoshi R."/>
            <person name="Malay A.D."/>
            <person name="Moran D.A.P."/>
            <person name="Tomita M."/>
            <person name="Numata K."/>
            <person name="Arakawa K."/>
        </authorList>
    </citation>
    <scope>NUCLEOTIDE SEQUENCE</scope>
</reference>
<evidence type="ECO:0000256" key="1">
    <source>
        <dbReference type="SAM" id="Phobius"/>
    </source>
</evidence>
<gene>
    <name evidence="2" type="primary">NCL1_48635</name>
    <name evidence="2" type="ORF">NPIL_570031</name>
</gene>
<proteinExistence type="predicted"/>
<evidence type="ECO:0000313" key="3">
    <source>
        <dbReference type="Proteomes" id="UP000887013"/>
    </source>
</evidence>
<dbReference type="AlphaFoldDB" id="A0A8X6NS16"/>
<keyword evidence="3" id="KW-1185">Reference proteome</keyword>
<keyword evidence="1" id="KW-0812">Transmembrane</keyword>
<evidence type="ECO:0000313" key="2">
    <source>
        <dbReference type="EMBL" id="GFT31994.1"/>
    </source>
</evidence>
<comment type="caution">
    <text evidence="2">The sequence shown here is derived from an EMBL/GenBank/DDBJ whole genome shotgun (WGS) entry which is preliminary data.</text>
</comment>
<protein>
    <submittedName>
        <fullName evidence="2">Uncharacterized protein</fullName>
    </submittedName>
</protein>
<keyword evidence="1" id="KW-0472">Membrane</keyword>
<name>A0A8X6NS16_NEPPI</name>
<keyword evidence="1" id="KW-1133">Transmembrane helix</keyword>
<sequence length="209" mass="24209">MVRFDSSGFRNWFEEIWNAAESYIDISDFENDENNDDVKDPSFALLGLKYDSSSEENTNENVSIAPKISIVDSVLEQKISCHSTASITPKRFKRKRIYFATAASWIQYLRHKAISSDPKSDYLAFRIIMQEYLFHRSEEGDTSEYEPSTGPAGPIEHGFSNWVFVLPAVIVIGLMGFFGYKLYQSLIERTRRKEEKRKARHQKKDAKKK</sequence>
<accession>A0A8X6NS16</accession>
<dbReference type="EMBL" id="BMAW01061610">
    <property type="protein sequence ID" value="GFT31994.1"/>
    <property type="molecule type" value="Genomic_DNA"/>
</dbReference>
<feature type="transmembrane region" description="Helical" evidence="1">
    <location>
        <begin position="162"/>
        <end position="183"/>
    </location>
</feature>